<accession>A0A9P6DRY5</accession>
<protein>
    <recommendedName>
        <fullName evidence="4">HNH nuclease domain-containing protein</fullName>
    </recommendedName>
</protein>
<feature type="chain" id="PRO_5040392486" description="HNH nuclease domain-containing protein" evidence="1">
    <location>
        <begin position="21"/>
        <end position="333"/>
    </location>
</feature>
<organism evidence="2 3">
    <name type="scientific">Hydnum rufescens UP504</name>
    <dbReference type="NCBI Taxonomy" id="1448309"/>
    <lineage>
        <taxon>Eukaryota</taxon>
        <taxon>Fungi</taxon>
        <taxon>Dikarya</taxon>
        <taxon>Basidiomycota</taxon>
        <taxon>Agaricomycotina</taxon>
        <taxon>Agaricomycetes</taxon>
        <taxon>Cantharellales</taxon>
        <taxon>Hydnaceae</taxon>
        <taxon>Hydnum</taxon>
    </lineage>
</organism>
<evidence type="ECO:0000256" key="1">
    <source>
        <dbReference type="SAM" id="SignalP"/>
    </source>
</evidence>
<comment type="caution">
    <text evidence="2">The sequence shown here is derived from an EMBL/GenBank/DDBJ whole genome shotgun (WGS) entry which is preliminary data.</text>
</comment>
<name>A0A9P6DRY5_9AGAM</name>
<feature type="signal peptide" evidence="1">
    <location>
        <begin position="1"/>
        <end position="20"/>
    </location>
</feature>
<keyword evidence="1" id="KW-0732">Signal</keyword>
<gene>
    <name evidence="2" type="ORF">BS47DRAFT_1384578</name>
</gene>
<dbReference type="EMBL" id="MU129047">
    <property type="protein sequence ID" value="KAF9508913.1"/>
    <property type="molecule type" value="Genomic_DNA"/>
</dbReference>
<sequence>MLYLRVNRAFLLHLPAPTAAEPDPQPLQPDPGTTGNLNVIIADLASLRPFAGNTVDWLIKVARLIFEPLGTSSLYTFTTESLDWWLGREMEPTSWRLVLPGEQLAATIYEFRPNNDVFVALTKVSARFPRSVTTATSRNQAMPFRTTLLERHQKCIITGEEDPLSLVASHLIPRRLGDAGVQSVFGRFTDGFLELWTCLLISLRTLMVVDYEHGFGITLISHNPALELPPVGVFNWHYIQCVLAKFATADYQAVANIFHFALPFRTRDDDDDESDRDFDDERNIADPPYPSYLWELAEFRLKQFFGDVTATMGAQANVMQKGWFIRFLETDFR</sequence>
<reference evidence="2" key="1">
    <citation type="journal article" date="2020" name="Nat. Commun.">
        <title>Large-scale genome sequencing of mycorrhizal fungi provides insights into the early evolution of symbiotic traits.</title>
        <authorList>
            <person name="Miyauchi S."/>
            <person name="Kiss E."/>
            <person name="Kuo A."/>
            <person name="Drula E."/>
            <person name="Kohler A."/>
            <person name="Sanchez-Garcia M."/>
            <person name="Morin E."/>
            <person name="Andreopoulos B."/>
            <person name="Barry K.W."/>
            <person name="Bonito G."/>
            <person name="Buee M."/>
            <person name="Carver A."/>
            <person name="Chen C."/>
            <person name="Cichocki N."/>
            <person name="Clum A."/>
            <person name="Culley D."/>
            <person name="Crous P.W."/>
            <person name="Fauchery L."/>
            <person name="Girlanda M."/>
            <person name="Hayes R.D."/>
            <person name="Keri Z."/>
            <person name="LaButti K."/>
            <person name="Lipzen A."/>
            <person name="Lombard V."/>
            <person name="Magnuson J."/>
            <person name="Maillard F."/>
            <person name="Murat C."/>
            <person name="Nolan M."/>
            <person name="Ohm R.A."/>
            <person name="Pangilinan J."/>
            <person name="Pereira M.F."/>
            <person name="Perotto S."/>
            <person name="Peter M."/>
            <person name="Pfister S."/>
            <person name="Riley R."/>
            <person name="Sitrit Y."/>
            <person name="Stielow J.B."/>
            <person name="Szollosi G."/>
            <person name="Zifcakova L."/>
            <person name="Stursova M."/>
            <person name="Spatafora J.W."/>
            <person name="Tedersoo L."/>
            <person name="Vaario L.M."/>
            <person name="Yamada A."/>
            <person name="Yan M."/>
            <person name="Wang P."/>
            <person name="Xu J."/>
            <person name="Bruns T."/>
            <person name="Baldrian P."/>
            <person name="Vilgalys R."/>
            <person name="Dunand C."/>
            <person name="Henrissat B."/>
            <person name="Grigoriev I.V."/>
            <person name="Hibbett D."/>
            <person name="Nagy L.G."/>
            <person name="Martin F.M."/>
        </authorList>
    </citation>
    <scope>NUCLEOTIDE SEQUENCE</scope>
    <source>
        <strain evidence="2">UP504</strain>
    </source>
</reference>
<dbReference type="Proteomes" id="UP000886523">
    <property type="component" value="Unassembled WGS sequence"/>
</dbReference>
<evidence type="ECO:0000313" key="2">
    <source>
        <dbReference type="EMBL" id="KAF9508913.1"/>
    </source>
</evidence>
<proteinExistence type="predicted"/>
<keyword evidence="3" id="KW-1185">Reference proteome</keyword>
<dbReference type="AlphaFoldDB" id="A0A9P6DRY5"/>
<evidence type="ECO:0000313" key="3">
    <source>
        <dbReference type="Proteomes" id="UP000886523"/>
    </source>
</evidence>
<dbReference type="OrthoDB" id="3141919at2759"/>
<evidence type="ECO:0008006" key="4">
    <source>
        <dbReference type="Google" id="ProtNLM"/>
    </source>
</evidence>